<gene>
    <name evidence="7" type="primary">recO</name>
    <name evidence="9" type="ORF">EV666_104156</name>
</gene>
<evidence type="ECO:0000256" key="4">
    <source>
        <dbReference type="ARBA" id="ARBA00023172"/>
    </source>
</evidence>
<protein>
    <recommendedName>
        <fullName evidence="2 7">DNA repair protein RecO</fullName>
    </recommendedName>
    <alternativeName>
        <fullName evidence="6 7">Recombination protein O</fullName>
    </alternativeName>
</protein>
<evidence type="ECO:0000313" key="9">
    <source>
        <dbReference type="EMBL" id="TCO14203.1"/>
    </source>
</evidence>
<dbReference type="RefSeq" id="WP_132005057.1">
    <property type="nucleotide sequence ID" value="NZ_JBHUNN010000002.1"/>
</dbReference>
<dbReference type="SUPFAM" id="SSF57863">
    <property type="entry name" value="ArfGap/RecO-like zinc finger"/>
    <property type="match status" value="1"/>
</dbReference>
<dbReference type="GO" id="GO:0043590">
    <property type="term" value="C:bacterial nucleoid"/>
    <property type="evidence" value="ECO:0007669"/>
    <property type="project" value="TreeGrafter"/>
</dbReference>
<comment type="function">
    <text evidence="7">Involved in DNA repair and RecF pathway recombination.</text>
</comment>
<name>A0A4R2GXC2_9HYPH</name>
<evidence type="ECO:0000256" key="7">
    <source>
        <dbReference type="HAMAP-Rule" id="MF_00201"/>
    </source>
</evidence>
<dbReference type="Gene3D" id="2.40.50.140">
    <property type="entry name" value="Nucleic acid-binding proteins"/>
    <property type="match status" value="1"/>
</dbReference>
<evidence type="ECO:0000259" key="8">
    <source>
        <dbReference type="Pfam" id="PF11967"/>
    </source>
</evidence>
<dbReference type="HAMAP" id="MF_00201">
    <property type="entry name" value="RecO"/>
    <property type="match status" value="1"/>
</dbReference>
<dbReference type="InterPro" id="IPR037278">
    <property type="entry name" value="ARFGAP/RecO"/>
</dbReference>
<feature type="domain" description="DNA replication/recombination mediator RecO N-terminal" evidence="8">
    <location>
        <begin position="1"/>
        <end position="68"/>
    </location>
</feature>
<keyword evidence="5 7" id="KW-0234">DNA repair</keyword>
<evidence type="ECO:0000256" key="1">
    <source>
        <dbReference type="ARBA" id="ARBA00007452"/>
    </source>
</evidence>
<evidence type="ECO:0000256" key="2">
    <source>
        <dbReference type="ARBA" id="ARBA00021310"/>
    </source>
</evidence>
<dbReference type="SUPFAM" id="SSF50249">
    <property type="entry name" value="Nucleic acid-binding proteins"/>
    <property type="match status" value="1"/>
</dbReference>
<evidence type="ECO:0000256" key="5">
    <source>
        <dbReference type="ARBA" id="ARBA00023204"/>
    </source>
</evidence>
<evidence type="ECO:0000256" key="3">
    <source>
        <dbReference type="ARBA" id="ARBA00022763"/>
    </source>
</evidence>
<dbReference type="Proteomes" id="UP000294881">
    <property type="component" value="Unassembled WGS sequence"/>
</dbReference>
<dbReference type="PANTHER" id="PTHR33991">
    <property type="entry name" value="DNA REPAIR PROTEIN RECO"/>
    <property type="match status" value="1"/>
</dbReference>
<dbReference type="OrthoDB" id="9804792at2"/>
<comment type="caution">
    <text evidence="9">The sequence shown here is derived from an EMBL/GenBank/DDBJ whole genome shotgun (WGS) entry which is preliminary data.</text>
</comment>
<proteinExistence type="inferred from homology"/>
<dbReference type="GO" id="GO:0006302">
    <property type="term" value="P:double-strand break repair"/>
    <property type="evidence" value="ECO:0007669"/>
    <property type="project" value="TreeGrafter"/>
</dbReference>
<comment type="similarity">
    <text evidence="1 7">Belongs to the RecO family.</text>
</comment>
<dbReference type="AlphaFoldDB" id="A0A4R2GXC2"/>
<dbReference type="PANTHER" id="PTHR33991:SF1">
    <property type="entry name" value="DNA REPAIR PROTEIN RECO"/>
    <property type="match status" value="1"/>
</dbReference>
<dbReference type="NCBIfam" id="TIGR00613">
    <property type="entry name" value="reco"/>
    <property type="match status" value="1"/>
</dbReference>
<dbReference type="Pfam" id="PF11967">
    <property type="entry name" value="RecO_N"/>
    <property type="match status" value="1"/>
</dbReference>
<sequence length="246" mass="25971">MEWADEGVVLGVRRLGESSVILEVMTRAHGRHAGVVRGGRSGRMRPVLQPGNSVSLVWRARIEEQLGVFAVEGGQLRAARYMGSALALNLLGAAVALTRLLPERDPHADVHDALALLADHVADDAVGPGLLALFELSLLAELGFGLDLSRCVATGVTDHLAYVSPKSGCAVSAAAGEPWKDRLLPLPPFLSGALAAPPSPQDVLDALRVTGFFLARHVYGPRGMPAPDGRERVIAILQRLSGPSPQ</sequence>
<keyword evidence="4 7" id="KW-0233">DNA recombination</keyword>
<dbReference type="EMBL" id="SLWL01000004">
    <property type="protein sequence ID" value="TCO14203.1"/>
    <property type="molecule type" value="Genomic_DNA"/>
</dbReference>
<keyword evidence="3 7" id="KW-0227">DNA damage</keyword>
<reference evidence="9 10" key="1">
    <citation type="submission" date="2019-03" db="EMBL/GenBank/DDBJ databases">
        <title>Genomic Encyclopedia of Type Strains, Phase IV (KMG-IV): sequencing the most valuable type-strain genomes for metagenomic binning, comparative biology and taxonomic classification.</title>
        <authorList>
            <person name="Goeker M."/>
        </authorList>
    </citation>
    <scope>NUCLEOTIDE SEQUENCE [LARGE SCALE GENOMIC DNA]</scope>
    <source>
        <strain evidence="9 10">DSM 22958</strain>
    </source>
</reference>
<organism evidence="9 10">
    <name type="scientific">Camelimonas lactis</name>
    <dbReference type="NCBI Taxonomy" id="659006"/>
    <lineage>
        <taxon>Bacteria</taxon>
        <taxon>Pseudomonadati</taxon>
        <taxon>Pseudomonadota</taxon>
        <taxon>Alphaproteobacteria</taxon>
        <taxon>Hyphomicrobiales</taxon>
        <taxon>Chelatococcaceae</taxon>
        <taxon>Camelimonas</taxon>
    </lineage>
</organism>
<evidence type="ECO:0000313" key="10">
    <source>
        <dbReference type="Proteomes" id="UP000294881"/>
    </source>
</evidence>
<dbReference type="InterPro" id="IPR022572">
    <property type="entry name" value="DNA_rep/recomb_RecO_N"/>
</dbReference>
<dbReference type="InterPro" id="IPR012340">
    <property type="entry name" value="NA-bd_OB-fold"/>
</dbReference>
<dbReference type="Gene3D" id="1.20.1440.120">
    <property type="entry name" value="Recombination protein O, C-terminal domain"/>
    <property type="match status" value="1"/>
</dbReference>
<accession>A0A4R2GXC2</accession>
<dbReference type="Pfam" id="PF02565">
    <property type="entry name" value="RecO_C"/>
    <property type="match status" value="1"/>
</dbReference>
<dbReference type="InterPro" id="IPR003717">
    <property type="entry name" value="RecO"/>
</dbReference>
<dbReference type="GO" id="GO:0006310">
    <property type="term" value="P:DNA recombination"/>
    <property type="evidence" value="ECO:0007669"/>
    <property type="project" value="UniProtKB-UniRule"/>
</dbReference>
<keyword evidence="10" id="KW-1185">Reference proteome</keyword>
<evidence type="ECO:0000256" key="6">
    <source>
        <dbReference type="ARBA" id="ARBA00033409"/>
    </source>
</evidence>
<dbReference type="InterPro" id="IPR042242">
    <property type="entry name" value="RecO_C"/>
</dbReference>